<dbReference type="KEGG" id="ssyi:EKG83_02320"/>
<dbReference type="OrthoDB" id="241790at2"/>
<dbReference type="EMBL" id="CP034550">
    <property type="protein sequence ID" value="QFZ23980.1"/>
    <property type="molecule type" value="Genomic_DNA"/>
</dbReference>
<keyword evidence="3" id="KW-0238">DNA-binding</keyword>
<evidence type="ECO:0000256" key="3">
    <source>
        <dbReference type="ARBA" id="ARBA00023125"/>
    </source>
</evidence>
<dbReference type="Proteomes" id="UP000325787">
    <property type="component" value="Chromosome"/>
</dbReference>
<dbReference type="SMART" id="SM00342">
    <property type="entry name" value="HTH_ARAC"/>
    <property type="match status" value="1"/>
</dbReference>
<keyword evidence="4" id="KW-0010">Activator</keyword>
<proteinExistence type="predicted"/>
<dbReference type="InterPro" id="IPR032783">
    <property type="entry name" value="AraC_lig"/>
</dbReference>
<dbReference type="InterPro" id="IPR037923">
    <property type="entry name" value="HTH-like"/>
</dbReference>
<dbReference type="PROSITE" id="PS00041">
    <property type="entry name" value="HTH_ARAC_FAMILY_1"/>
    <property type="match status" value="1"/>
</dbReference>
<keyword evidence="2" id="KW-0805">Transcription regulation</keyword>
<evidence type="ECO:0000313" key="8">
    <source>
        <dbReference type="EMBL" id="QFZ23980.1"/>
    </source>
</evidence>
<sequence>MLGDVIAALRTGRPAAARVARAGPWAQRFAPVPGASGFHVVLAGTCWFRPDDGDPVELRAGDVVFLPDGHGHVLADAPGTPVTSAACDPAAPRPAVEPPAEPTAVTLCGAYELDRAHPLLRHLPAAAVPAGPDLRAAADLLAAEIARPGPGSAALVPALLDALLVYLLRTHLTATSPALRDPVVAIALEHLHRDPAHPWTVASLAAATGLSRAPFARRFTELVGRPPLAYLTWWRMAVAARLLRTTDAPLAAVARRVGYTSEFAFAAAFKRHRGTPPGRFRRESPPGSAPPPDRSGPYPRGS</sequence>
<keyword evidence="9" id="KW-1185">Reference proteome</keyword>
<dbReference type="InterPro" id="IPR014710">
    <property type="entry name" value="RmlC-like_jellyroll"/>
</dbReference>
<evidence type="ECO:0000256" key="2">
    <source>
        <dbReference type="ARBA" id="ARBA00023015"/>
    </source>
</evidence>
<dbReference type="AlphaFoldDB" id="A0A5Q0HDQ6"/>
<dbReference type="InterPro" id="IPR050204">
    <property type="entry name" value="AraC_XylS_family_regulators"/>
</dbReference>
<dbReference type="InterPro" id="IPR018062">
    <property type="entry name" value="HTH_AraC-typ_CS"/>
</dbReference>
<dbReference type="Gene3D" id="1.10.10.60">
    <property type="entry name" value="Homeodomain-like"/>
    <property type="match status" value="2"/>
</dbReference>
<evidence type="ECO:0000256" key="4">
    <source>
        <dbReference type="ARBA" id="ARBA00023159"/>
    </source>
</evidence>
<feature type="region of interest" description="Disordered" evidence="6">
    <location>
        <begin position="273"/>
        <end position="302"/>
    </location>
</feature>
<keyword evidence="1" id="KW-0963">Cytoplasm</keyword>
<protein>
    <submittedName>
        <fullName evidence="8">AraC family transcriptional regulator</fullName>
    </submittedName>
</protein>
<dbReference type="PANTHER" id="PTHR46796">
    <property type="entry name" value="HTH-TYPE TRANSCRIPTIONAL ACTIVATOR RHAS-RELATED"/>
    <property type="match status" value="1"/>
</dbReference>
<dbReference type="Pfam" id="PF12852">
    <property type="entry name" value="Cupin_6"/>
    <property type="match status" value="1"/>
</dbReference>
<dbReference type="SUPFAM" id="SSF51215">
    <property type="entry name" value="Regulatory protein AraC"/>
    <property type="match status" value="1"/>
</dbReference>
<dbReference type="SUPFAM" id="SSF51182">
    <property type="entry name" value="RmlC-like cupins"/>
    <property type="match status" value="1"/>
</dbReference>
<reference evidence="9" key="1">
    <citation type="journal article" date="2021" name="Curr. Microbiol.">
        <title>Complete genome of nocamycin-producing strain Saccharothrix syringae NRRL B-16468 reveals the biosynthetic potential for secondary metabolites.</title>
        <authorList>
            <person name="Mo X."/>
            <person name="Yang S."/>
        </authorList>
    </citation>
    <scope>NUCLEOTIDE SEQUENCE [LARGE SCALE GENOMIC DNA]</scope>
    <source>
        <strain evidence="9">ATCC 51364 / DSM 43886 / JCM 6844 / KCTC 9398 / NBRC 14523 / NRRL B-16468 / INA 2240</strain>
    </source>
</reference>
<feature type="domain" description="HTH araC/xylS-type" evidence="7">
    <location>
        <begin position="181"/>
        <end position="283"/>
    </location>
</feature>
<name>A0A5Q0HDQ6_SACSY</name>
<evidence type="ECO:0000313" key="9">
    <source>
        <dbReference type="Proteomes" id="UP000325787"/>
    </source>
</evidence>
<dbReference type="Gene3D" id="2.60.120.10">
    <property type="entry name" value="Jelly Rolls"/>
    <property type="match status" value="1"/>
</dbReference>
<keyword evidence="5" id="KW-0804">Transcription</keyword>
<dbReference type="GO" id="GO:0043565">
    <property type="term" value="F:sequence-specific DNA binding"/>
    <property type="evidence" value="ECO:0007669"/>
    <property type="project" value="InterPro"/>
</dbReference>
<gene>
    <name evidence="8" type="ORF">EKG83_02320</name>
</gene>
<dbReference type="InterPro" id="IPR011051">
    <property type="entry name" value="RmlC_Cupin_sf"/>
</dbReference>
<evidence type="ECO:0000256" key="1">
    <source>
        <dbReference type="ARBA" id="ARBA00022490"/>
    </source>
</evidence>
<organism evidence="8 9">
    <name type="scientific">Saccharothrix syringae</name>
    <name type="common">Nocardiopsis syringae</name>
    <dbReference type="NCBI Taxonomy" id="103733"/>
    <lineage>
        <taxon>Bacteria</taxon>
        <taxon>Bacillati</taxon>
        <taxon>Actinomycetota</taxon>
        <taxon>Actinomycetes</taxon>
        <taxon>Pseudonocardiales</taxon>
        <taxon>Pseudonocardiaceae</taxon>
        <taxon>Saccharothrix</taxon>
    </lineage>
</organism>
<dbReference type="Pfam" id="PF12833">
    <property type="entry name" value="HTH_18"/>
    <property type="match status" value="1"/>
</dbReference>
<evidence type="ECO:0000256" key="5">
    <source>
        <dbReference type="ARBA" id="ARBA00023163"/>
    </source>
</evidence>
<dbReference type="PROSITE" id="PS01124">
    <property type="entry name" value="HTH_ARAC_FAMILY_2"/>
    <property type="match status" value="1"/>
</dbReference>
<dbReference type="InterPro" id="IPR018060">
    <property type="entry name" value="HTH_AraC"/>
</dbReference>
<dbReference type="PANTHER" id="PTHR46796:SF13">
    <property type="entry name" value="HTH-TYPE TRANSCRIPTIONAL ACTIVATOR RHAS"/>
    <property type="match status" value="1"/>
</dbReference>
<accession>A0A5Q0HDQ6</accession>
<dbReference type="SUPFAM" id="SSF46689">
    <property type="entry name" value="Homeodomain-like"/>
    <property type="match status" value="2"/>
</dbReference>
<dbReference type="InterPro" id="IPR009057">
    <property type="entry name" value="Homeodomain-like_sf"/>
</dbReference>
<dbReference type="GO" id="GO:0003700">
    <property type="term" value="F:DNA-binding transcription factor activity"/>
    <property type="evidence" value="ECO:0007669"/>
    <property type="project" value="InterPro"/>
</dbReference>
<evidence type="ECO:0000259" key="7">
    <source>
        <dbReference type="PROSITE" id="PS01124"/>
    </source>
</evidence>
<evidence type="ECO:0000256" key="6">
    <source>
        <dbReference type="SAM" id="MobiDB-lite"/>
    </source>
</evidence>